<sequence length="373" mass="43330">VILGVESIGTKILSEFPAENQQSNKKKHPLNPRQSQITPIRQSQITPINYKKKGKKSAKNQPTWFSIKLIIKMPKSNINVKGGIQMLKISRTSFLNHIGYILISLPDNEQPNTYKCLWCKKEVRVSGIILSNLWTHHYGSRQTARVSYGCPQGQKSIEKDAKLPSFHLLKKCHLSFTRPIFLEIIFEFQRTVKDHMKNVIIHAQGIMFCLKMIITHNSCGDHFMTLILFFYVLITLRDHFMTLIFSFLCYYHIENVDLHQQAQSILKTPITEASQNQHNSPKKYKFAWISTNLMWRLDLSKTHPQPHSLDLGKPKKYPLQANPLFSCLKYEPILLPLLPKPRGNPSSHSWKLFTITYHKVSARNEEKWKEELS</sequence>
<comment type="caution">
    <text evidence="2">The sequence shown here is derived from an EMBL/GenBank/DDBJ whole genome shotgun (WGS) entry which is preliminary data.</text>
</comment>
<dbReference type="Proteomes" id="UP000037035">
    <property type="component" value="Unassembled WGS sequence"/>
</dbReference>
<accession>A0A0L6UK72</accession>
<evidence type="ECO:0000256" key="1">
    <source>
        <dbReference type="SAM" id="MobiDB-lite"/>
    </source>
</evidence>
<dbReference type="AlphaFoldDB" id="A0A0L6UK72"/>
<feature type="region of interest" description="Disordered" evidence="1">
    <location>
        <begin position="16"/>
        <end position="35"/>
    </location>
</feature>
<evidence type="ECO:0000313" key="2">
    <source>
        <dbReference type="EMBL" id="KNZ48919.1"/>
    </source>
</evidence>
<protein>
    <submittedName>
        <fullName evidence="2">Uncharacterized protein</fullName>
    </submittedName>
</protein>
<gene>
    <name evidence="2" type="ORF">VP01_5320g1</name>
</gene>
<proteinExistence type="predicted"/>
<keyword evidence="3" id="KW-1185">Reference proteome</keyword>
<name>A0A0L6UK72_9BASI</name>
<dbReference type="VEuPathDB" id="FungiDB:VP01_5320g1"/>
<organism evidence="2 3">
    <name type="scientific">Puccinia sorghi</name>
    <dbReference type="NCBI Taxonomy" id="27349"/>
    <lineage>
        <taxon>Eukaryota</taxon>
        <taxon>Fungi</taxon>
        <taxon>Dikarya</taxon>
        <taxon>Basidiomycota</taxon>
        <taxon>Pucciniomycotina</taxon>
        <taxon>Pucciniomycetes</taxon>
        <taxon>Pucciniales</taxon>
        <taxon>Pucciniaceae</taxon>
        <taxon>Puccinia</taxon>
    </lineage>
</organism>
<dbReference type="EMBL" id="LAVV01010521">
    <property type="protein sequence ID" value="KNZ48919.1"/>
    <property type="molecule type" value="Genomic_DNA"/>
</dbReference>
<evidence type="ECO:0000313" key="3">
    <source>
        <dbReference type="Proteomes" id="UP000037035"/>
    </source>
</evidence>
<feature type="non-terminal residue" evidence="2">
    <location>
        <position position="1"/>
    </location>
</feature>
<reference evidence="2 3" key="1">
    <citation type="submission" date="2015-08" db="EMBL/GenBank/DDBJ databases">
        <title>Next Generation Sequencing and Analysis of the Genome of Puccinia sorghi L Schw, the Causal Agent of Maize Common Rust.</title>
        <authorList>
            <person name="Rochi L."/>
            <person name="Burguener G."/>
            <person name="Darino M."/>
            <person name="Turjanski A."/>
            <person name="Kreff E."/>
            <person name="Dieguez M.J."/>
            <person name="Sacco F."/>
        </authorList>
    </citation>
    <scope>NUCLEOTIDE SEQUENCE [LARGE SCALE GENOMIC DNA]</scope>
    <source>
        <strain evidence="2 3">RO10H11247</strain>
    </source>
</reference>